<dbReference type="InterPro" id="IPR001623">
    <property type="entry name" value="DnaJ_domain"/>
</dbReference>
<dbReference type="SMART" id="SM00490">
    <property type="entry name" value="HELICc"/>
    <property type="match status" value="1"/>
</dbReference>
<dbReference type="SMART" id="SM00487">
    <property type="entry name" value="DEXDc"/>
    <property type="match status" value="1"/>
</dbReference>
<reference evidence="4" key="1">
    <citation type="journal article" date="2021" name="Front. Microbiol.">
        <title>Comprehensive Comparative Genomics and Phenotyping of Methylobacterium Species.</title>
        <authorList>
            <person name="Alessa O."/>
            <person name="Ogura Y."/>
            <person name="Fujitani Y."/>
            <person name="Takami H."/>
            <person name="Hayashi T."/>
            <person name="Sahin N."/>
            <person name="Tani A."/>
        </authorList>
    </citation>
    <scope>NUCLEOTIDE SEQUENCE</scope>
    <source>
        <strain evidence="4">NBRC 15686</strain>
    </source>
</reference>
<reference evidence="4" key="2">
    <citation type="submission" date="2021-08" db="EMBL/GenBank/DDBJ databases">
        <authorList>
            <person name="Tani A."/>
            <person name="Ola A."/>
            <person name="Ogura Y."/>
            <person name="Katsura K."/>
            <person name="Hayashi T."/>
        </authorList>
    </citation>
    <scope>NUCLEOTIDE SEQUENCE</scope>
    <source>
        <strain evidence="4">NBRC 15686</strain>
    </source>
</reference>
<dbReference type="PROSITE" id="PS51194">
    <property type="entry name" value="HELICASE_CTER"/>
    <property type="match status" value="1"/>
</dbReference>
<evidence type="ECO:0000259" key="2">
    <source>
        <dbReference type="PROSITE" id="PS51192"/>
    </source>
</evidence>
<dbReference type="PANTHER" id="PTHR47396:SF1">
    <property type="entry name" value="ATP-DEPENDENT HELICASE IRC3-RELATED"/>
    <property type="match status" value="1"/>
</dbReference>
<dbReference type="Pfam" id="PF04851">
    <property type="entry name" value="ResIII"/>
    <property type="match status" value="1"/>
</dbReference>
<keyword evidence="4" id="KW-0378">Hydrolase</keyword>
<dbReference type="Gene3D" id="1.10.287.110">
    <property type="entry name" value="DnaJ domain"/>
    <property type="match status" value="1"/>
</dbReference>
<dbReference type="CDD" id="cd06257">
    <property type="entry name" value="DnaJ"/>
    <property type="match status" value="1"/>
</dbReference>
<dbReference type="SUPFAM" id="SSF46565">
    <property type="entry name" value="Chaperone J-domain"/>
    <property type="match status" value="1"/>
</dbReference>
<dbReference type="InterPro" id="IPR014001">
    <property type="entry name" value="Helicase_ATP-bd"/>
</dbReference>
<evidence type="ECO:0000313" key="4">
    <source>
        <dbReference type="EMBL" id="GJE67967.1"/>
    </source>
</evidence>
<dbReference type="InterPro" id="IPR050742">
    <property type="entry name" value="Helicase_Restrict-Modif_Enz"/>
</dbReference>
<keyword evidence="4" id="KW-0067">ATP-binding</keyword>
<dbReference type="Gene3D" id="3.40.50.300">
    <property type="entry name" value="P-loop containing nucleotide triphosphate hydrolases"/>
    <property type="match status" value="2"/>
</dbReference>
<dbReference type="InterPro" id="IPR036869">
    <property type="entry name" value="J_dom_sf"/>
</dbReference>
<dbReference type="Pfam" id="PF00226">
    <property type="entry name" value="DnaJ"/>
    <property type="match status" value="1"/>
</dbReference>
<sequence length="652" mass="71506">MIEPRPYQIETVQAILDYWRDGGGNPLVDLATGTGKSVCIAGLIDELLAEYPTLRVLALVHTRELVEQNVKAFLRVRPGSNVGINAAGLHRRDRHQQVLFASIQSVYREDGYSLGPRDLVLIDEAHLLPKKGEGMYRQLIEKLRQRVADLRVAGFTATPYRLDSGRLDEGEGRIFERIVFTYGIGDAVADGWLAPLVSKATTTGMDVSGVTRRGGEFVESDLQRAVDRDDVTEAACDEIVAMGEDRRSWLAFCAGVEHAFHVRNALRTRGITCEAVTGETPAGERDRLIRDFRAGRIRCLTNAMVLTTGFDVPGVDLIAMLRPTLSTGLYIQKCGRGTRPVYPPGFDPNRATAEERVAAIEASSKPNCLVLDFAGNVRRHGPVDAISVGGDAASGRPRAPVEAAVKPDEVRAKVCPNCSTLVGLGVFACTAPGCGFEWERPKPAHEAQADAEAIIMTGQRSAAAPFPDPWLAVTGIRFAHHEKRGDPDAPPTLRVEYECGFVEHSEWVCFEHDGVARAKAEKWWRDMRGRRPAPASVEEALSRCLDGETATPSDIVVKRDGKFMRVVSRRFSSVELARVAAFVVTPIVERESAGWWRVLGIDRHADTSEIKAAFRRLAREHHPDSGGSTAAMANINRAYREALAEASEEVPF</sequence>
<name>A0ABQ4ULC7_9HYPH</name>
<dbReference type="InterPro" id="IPR001650">
    <property type="entry name" value="Helicase_C-like"/>
</dbReference>
<keyword evidence="5" id="KW-1185">Reference proteome</keyword>
<dbReference type="Proteomes" id="UP001055039">
    <property type="component" value="Unassembled WGS sequence"/>
</dbReference>
<evidence type="ECO:0000259" key="3">
    <source>
        <dbReference type="PROSITE" id="PS51194"/>
    </source>
</evidence>
<organism evidence="4 5">
    <name type="scientific">Methylorubrum aminovorans</name>
    <dbReference type="NCBI Taxonomy" id="269069"/>
    <lineage>
        <taxon>Bacteria</taxon>
        <taxon>Pseudomonadati</taxon>
        <taxon>Pseudomonadota</taxon>
        <taxon>Alphaproteobacteria</taxon>
        <taxon>Hyphomicrobiales</taxon>
        <taxon>Methylobacteriaceae</taxon>
        <taxon>Methylorubrum</taxon>
    </lineage>
</organism>
<proteinExistence type="predicted"/>
<keyword evidence="4" id="KW-0547">Nucleotide-binding</keyword>
<dbReference type="PROSITE" id="PS51192">
    <property type="entry name" value="HELICASE_ATP_BIND_1"/>
    <property type="match status" value="1"/>
</dbReference>
<comment type="caution">
    <text evidence="4">The sequence shown here is derived from an EMBL/GenBank/DDBJ whole genome shotgun (WGS) entry which is preliminary data.</text>
</comment>
<dbReference type="InterPro" id="IPR027417">
    <property type="entry name" value="P-loop_NTPase"/>
</dbReference>
<dbReference type="SUPFAM" id="SSF52540">
    <property type="entry name" value="P-loop containing nucleoside triphosphate hydrolases"/>
    <property type="match status" value="1"/>
</dbReference>
<dbReference type="GO" id="GO:0004386">
    <property type="term" value="F:helicase activity"/>
    <property type="evidence" value="ECO:0007669"/>
    <property type="project" value="UniProtKB-KW"/>
</dbReference>
<dbReference type="InterPro" id="IPR006935">
    <property type="entry name" value="Helicase/UvrB_N"/>
</dbReference>
<feature type="domain" description="J" evidence="1">
    <location>
        <begin position="594"/>
        <end position="652"/>
    </location>
</feature>
<evidence type="ECO:0000313" key="5">
    <source>
        <dbReference type="Proteomes" id="UP001055039"/>
    </source>
</evidence>
<protein>
    <submittedName>
        <fullName evidence="4">ATP-dependent RNA helicase DbpA</fullName>
    </submittedName>
</protein>
<gene>
    <name evidence="4" type="primary">dbpA</name>
    <name evidence="4" type="ORF">LNAOJCKE_5203</name>
</gene>
<feature type="domain" description="Helicase C-terminal" evidence="3">
    <location>
        <begin position="235"/>
        <end position="381"/>
    </location>
</feature>
<dbReference type="Pfam" id="PF00271">
    <property type="entry name" value="Helicase_C"/>
    <property type="match status" value="1"/>
</dbReference>
<keyword evidence="4" id="KW-0347">Helicase</keyword>
<dbReference type="PROSITE" id="PS50076">
    <property type="entry name" value="DNAJ_2"/>
    <property type="match status" value="1"/>
</dbReference>
<dbReference type="PANTHER" id="PTHR47396">
    <property type="entry name" value="TYPE I RESTRICTION ENZYME ECOKI R PROTEIN"/>
    <property type="match status" value="1"/>
</dbReference>
<dbReference type="SMART" id="SM00271">
    <property type="entry name" value="DnaJ"/>
    <property type="match status" value="1"/>
</dbReference>
<dbReference type="RefSeq" id="WP_238228846.1">
    <property type="nucleotide sequence ID" value="NZ_BAAADH010000054.1"/>
</dbReference>
<feature type="domain" description="Helicase ATP-binding" evidence="2">
    <location>
        <begin position="17"/>
        <end position="159"/>
    </location>
</feature>
<evidence type="ECO:0000259" key="1">
    <source>
        <dbReference type="PROSITE" id="PS50076"/>
    </source>
</evidence>
<accession>A0ABQ4ULC7</accession>
<dbReference type="PRINTS" id="PR00625">
    <property type="entry name" value="JDOMAIN"/>
</dbReference>
<dbReference type="EMBL" id="BPRC01000038">
    <property type="protein sequence ID" value="GJE67967.1"/>
    <property type="molecule type" value="Genomic_DNA"/>
</dbReference>